<name>A0AAV9NGB6_9EURO</name>
<gene>
    <name evidence="2" type="ORF">LTR84_012335</name>
</gene>
<dbReference type="Pfam" id="PF20255">
    <property type="entry name" value="DUF6606"/>
    <property type="match status" value="1"/>
</dbReference>
<dbReference type="RefSeq" id="XP_064708519.1">
    <property type="nucleotide sequence ID" value="XM_064855859.1"/>
</dbReference>
<evidence type="ECO:0000313" key="2">
    <source>
        <dbReference type="EMBL" id="KAK5056803.1"/>
    </source>
</evidence>
<dbReference type="InterPro" id="IPR046541">
    <property type="entry name" value="DUF6606"/>
</dbReference>
<organism evidence="2 3">
    <name type="scientific">Exophiala bonariae</name>
    <dbReference type="NCBI Taxonomy" id="1690606"/>
    <lineage>
        <taxon>Eukaryota</taxon>
        <taxon>Fungi</taxon>
        <taxon>Dikarya</taxon>
        <taxon>Ascomycota</taxon>
        <taxon>Pezizomycotina</taxon>
        <taxon>Eurotiomycetes</taxon>
        <taxon>Chaetothyriomycetidae</taxon>
        <taxon>Chaetothyriales</taxon>
        <taxon>Herpotrichiellaceae</taxon>
        <taxon>Exophiala</taxon>
    </lineage>
</organism>
<dbReference type="EMBL" id="JAVRRD010000007">
    <property type="protein sequence ID" value="KAK5056803.1"/>
    <property type="molecule type" value="Genomic_DNA"/>
</dbReference>
<feature type="domain" description="DUF6606" evidence="1">
    <location>
        <begin position="9"/>
        <end position="293"/>
    </location>
</feature>
<evidence type="ECO:0000259" key="1">
    <source>
        <dbReference type="Pfam" id="PF20255"/>
    </source>
</evidence>
<keyword evidence="3" id="KW-1185">Reference proteome</keyword>
<proteinExistence type="predicted"/>
<accession>A0AAV9NGB6</accession>
<reference evidence="2 3" key="1">
    <citation type="submission" date="2023-08" db="EMBL/GenBank/DDBJ databases">
        <title>Black Yeasts Isolated from many extreme environments.</title>
        <authorList>
            <person name="Coleine C."/>
            <person name="Stajich J.E."/>
            <person name="Selbmann L."/>
        </authorList>
    </citation>
    <scope>NUCLEOTIDE SEQUENCE [LARGE SCALE GENOMIC DNA]</scope>
    <source>
        <strain evidence="2 3">CCFEE 5792</strain>
    </source>
</reference>
<dbReference type="AlphaFoldDB" id="A0AAV9NGB6"/>
<sequence>MDHAQARFIFQHLFLPPDLPQTDHEELGAESLLKQVETVAHAFSSALGTDAIRGGWRSLARSAKKWVQLYADGMPSSYIIMQALNDMQDHGKYLPSKVKVSQVLIIIDVLMFYVKSQNATVIARHLGTGIVFECFEVVPEMRAVIKAKNALVRSFPARAIFVPKEIMEADTFLEELSLALHRLSTEQLKQSKEVAIKAGNVVAESRESPAPKFVTEWLFGAVLSAYGKVTSSQSISKRTHDDVVTKGLGIPWRRSAVWLSLRVTFQLALLNSDLDDSDSTHYKNFMLFFLASVSTQIIHKDTSPATLHVIRVKLARRNAKLGQRTFSFVQDYVSKTLAEINTAMKTQ</sequence>
<comment type="caution">
    <text evidence="2">The sequence shown here is derived from an EMBL/GenBank/DDBJ whole genome shotgun (WGS) entry which is preliminary data.</text>
</comment>
<dbReference type="GeneID" id="89980482"/>
<protein>
    <recommendedName>
        <fullName evidence="1">DUF6606 domain-containing protein</fullName>
    </recommendedName>
</protein>
<dbReference type="Proteomes" id="UP001358417">
    <property type="component" value="Unassembled WGS sequence"/>
</dbReference>
<evidence type="ECO:0000313" key="3">
    <source>
        <dbReference type="Proteomes" id="UP001358417"/>
    </source>
</evidence>